<dbReference type="RefSeq" id="WP_147452805.1">
    <property type="nucleotide sequence ID" value="NZ_RAWI01001465.1"/>
</dbReference>
<evidence type="ECO:0000313" key="3">
    <source>
        <dbReference type="Proteomes" id="UP000278907"/>
    </source>
</evidence>
<protein>
    <submittedName>
        <fullName evidence="2">Uncharacterized protein</fullName>
    </submittedName>
</protein>
<evidence type="ECO:0000256" key="1">
    <source>
        <dbReference type="SAM" id="MobiDB-lite"/>
    </source>
</evidence>
<dbReference type="Proteomes" id="UP000278907">
    <property type="component" value="Unassembled WGS sequence"/>
</dbReference>
<organism evidence="2 3">
    <name type="scientific">Corallococcus praedator</name>
    <dbReference type="NCBI Taxonomy" id="2316724"/>
    <lineage>
        <taxon>Bacteria</taxon>
        <taxon>Pseudomonadati</taxon>
        <taxon>Myxococcota</taxon>
        <taxon>Myxococcia</taxon>
        <taxon>Myxococcales</taxon>
        <taxon>Cystobacterineae</taxon>
        <taxon>Myxococcaceae</taxon>
        <taxon>Corallococcus</taxon>
    </lineage>
</organism>
<feature type="non-terminal residue" evidence="2">
    <location>
        <position position="80"/>
    </location>
</feature>
<keyword evidence="3" id="KW-1185">Reference proteome</keyword>
<proteinExistence type="predicted"/>
<comment type="caution">
    <text evidence="2">The sequence shown here is derived from an EMBL/GenBank/DDBJ whole genome shotgun (WGS) entry which is preliminary data.</text>
</comment>
<accession>A0ABX9Q2M1</accession>
<name>A0ABX9Q2M1_9BACT</name>
<gene>
    <name evidence="2" type="ORF">D7Y13_44945</name>
</gene>
<reference evidence="2 3" key="1">
    <citation type="submission" date="2018-09" db="EMBL/GenBank/DDBJ databases">
        <authorList>
            <person name="Livingstone P.G."/>
            <person name="Whitworth D.E."/>
        </authorList>
    </citation>
    <scope>NUCLEOTIDE SEQUENCE [LARGE SCALE GENOMIC DNA]</scope>
    <source>
        <strain evidence="2 3">CA031B</strain>
    </source>
</reference>
<dbReference type="EMBL" id="RAWI01001465">
    <property type="protein sequence ID" value="RKH75060.1"/>
    <property type="molecule type" value="Genomic_DNA"/>
</dbReference>
<evidence type="ECO:0000313" key="2">
    <source>
        <dbReference type="EMBL" id="RKH75060.1"/>
    </source>
</evidence>
<feature type="region of interest" description="Disordered" evidence="1">
    <location>
        <begin position="1"/>
        <end position="21"/>
    </location>
</feature>
<sequence>MEDDADMSVVLQPKTSDDDQEARARRLIDGVSEGGAAGDEGAVLIRESADMIAEEGHIFGKRDVVVTQKKVSVYDGAGVE</sequence>